<proteinExistence type="predicted"/>
<dbReference type="AlphaFoldDB" id="A0AAV9H3Q8"/>
<dbReference type="InterPro" id="IPR001077">
    <property type="entry name" value="COMT_C"/>
</dbReference>
<keyword evidence="1 7" id="KW-0489">Methyltransferase</keyword>
<dbReference type="Pfam" id="PF08100">
    <property type="entry name" value="Dimerisation"/>
    <property type="match status" value="1"/>
</dbReference>
<dbReference type="EMBL" id="MU865914">
    <property type="protein sequence ID" value="KAK4455243.1"/>
    <property type="molecule type" value="Genomic_DNA"/>
</dbReference>
<gene>
    <name evidence="7" type="ORF">QBC34DRAFT_340641</name>
</gene>
<dbReference type="InterPro" id="IPR012967">
    <property type="entry name" value="COMT_dimerisation"/>
</dbReference>
<dbReference type="SUPFAM" id="SSF46785">
    <property type="entry name" value="Winged helix' DNA-binding domain"/>
    <property type="match status" value="1"/>
</dbReference>
<name>A0AAV9H3Q8_9PEZI</name>
<dbReference type="InterPro" id="IPR016461">
    <property type="entry name" value="COMT-like"/>
</dbReference>
<keyword evidence="2" id="KW-0808">Transferase</keyword>
<keyword evidence="8" id="KW-1185">Reference proteome</keyword>
<dbReference type="PANTHER" id="PTHR43712:SF1">
    <property type="entry name" value="HYPOTHETICAL O-METHYLTRANSFERASE (EUROFUNG)-RELATED"/>
    <property type="match status" value="1"/>
</dbReference>
<feature type="active site" description="Proton acceptor" evidence="4">
    <location>
        <position position="290"/>
    </location>
</feature>
<evidence type="ECO:0000256" key="2">
    <source>
        <dbReference type="ARBA" id="ARBA00022679"/>
    </source>
</evidence>
<evidence type="ECO:0000256" key="3">
    <source>
        <dbReference type="ARBA" id="ARBA00022691"/>
    </source>
</evidence>
<dbReference type="GO" id="GO:0046983">
    <property type="term" value="F:protein dimerization activity"/>
    <property type="evidence" value="ECO:0007669"/>
    <property type="project" value="InterPro"/>
</dbReference>
<reference evidence="7" key="1">
    <citation type="journal article" date="2023" name="Mol. Phylogenet. Evol.">
        <title>Genome-scale phylogeny and comparative genomics of the fungal order Sordariales.</title>
        <authorList>
            <person name="Hensen N."/>
            <person name="Bonometti L."/>
            <person name="Westerberg I."/>
            <person name="Brannstrom I.O."/>
            <person name="Guillou S."/>
            <person name="Cros-Aarteil S."/>
            <person name="Calhoun S."/>
            <person name="Haridas S."/>
            <person name="Kuo A."/>
            <person name="Mondo S."/>
            <person name="Pangilinan J."/>
            <person name="Riley R."/>
            <person name="LaButti K."/>
            <person name="Andreopoulos B."/>
            <person name="Lipzen A."/>
            <person name="Chen C."/>
            <person name="Yan M."/>
            <person name="Daum C."/>
            <person name="Ng V."/>
            <person name="Clum A."/>
            <person name="Steindorff A."/>
            <person name="Ohm R.A."/>
            <person name="Martin F."/>
            <person name="Silar P."/>
            <person name="Natvig D.O."/>
            <person name="Lalanne C."/>
            <person name="Gautier V."/>
            <person name="Ament-Velasquez S.L."/>
            <person name="Kruys A."/>
            <person name="Hutchinson M.I."/>
            <person name="Powell A.J."/>
            <person name="Barry K."/>
            <person name="Miller A.N."/>
            <person name="Grigoriev I.V."/>
            <person name="Debuchy R."/>
            <person name="Gladieux P."/>
            <person name="Hiltunen Thoren M."/>
            <person name="Johannesson H."/>
        </authorList>
    </citation>
    <scope>NUCLEOTIDE SEQUENCE</scope>
    <source>
        <strain evidence="7">PSN243</strain>
    </source>
</reference>
<organism evidence="7 8">
    <name type="scientific">Podospora aff. communis PSN243</name>
    <dbReference type="NCBI Taxonomy" id="3040156"/>
    <lineage>
        <taxon>Eukaryota</taxon>
        <taxon>Fungi</taxon>
        <taxon>Dikarya</taxon>
        <taxon>Ascomycota</taxon>
        <taxon>Pezizomycotina</taxon>
        <taxon>Sordariomycetes</taxon>
        <taxon>Sordariomycetidae</taxon>
        <taxon>Sordariales</taxon>
        <taxon>Podosporaceae</taxon>
        <taxon>Podospora</taxon>
    </lineage>
</organism>
<keyword evidence="3" id="KW-0949">S-adenosyl-L-methionine</keyword>
<evidence type="ECO:0000313" key="8">
    <source>
        <dbReference type="Proteomes" id="UP001321760"/>
    </source>
</evidence>
<evidence type="ECO:0000256" key="4">
    <source>
        <dbReference type="PIRSR" id="PIRSR005739-1"/>
    </source>
</evidence>
<evidence type="ECO:0000256" key="1">
    <source>
        <dbReference type="ARBA" id="ARBA00022603"/>
    </source>
</evidence>
<dbReference type="InterPro" id="IPR029063">
    <property type="entry name" value="SAM-dependent_MTases_sf"/>
</dbReference>
<dbReference type="PROSITE" id="PS51683">
    <property type="entry name" value="SAM_OMT_II"/>
    <property type="match status" value="1"/>
</dbReference>
<evidence type="ECO:0000259" key="5">
    <source>
        <dbReference type="Pfam" id="PF00891"/>
    </source>
</evidence>
<feature type="domain" description="O-methyltransferase dimerisation" evidence="6">
    <location>
        <begin position="59"/>
        <end position="121"/>
    </location>
</feature>
<dbReference type="PANTHER" id="PTHR43712">
    <property type="entry name" value="PUTATIVE (AFU_ORTHOLOGUE AFUA_4G14580)-RELATED"/>
    <property type="match status" value="1"/>
</dbReference>
<dbReference type="InterPro" id="IPR036390">
    <property type="entry name" value="WH_DNA-bd_sf"/>
</dbReference>
<evidence type="ECO:0000259" key="6">
    <source>
        <dbReference type="Pfam" id="PF08100"/>
    </source>
</evidence>
<accession>A0AAV9H3Q8</accession>
<dbReference type="Gene3D" id="1.10.10.10">
    <property type="entry name" value="Winged helix-like DNA-binding domain superfamily/Winged helix DNA-binding domain"/>
    <property type="match status" value="1"/>
</dbReference>
<reference evidence="7" key="2">
    <citation type="submission" date="2023-05" db="EMBL/GenBank/DDBJ databases">
        <authorList>
            <consortium name="Lawrence Berkeley National Laboratory"/>
            <person name="Steindorff A."/>
            <person name="Hensen N."/>
            <person name="Bonometti L."/>
            <person name="Westerberg I."/>
            <person name="Brannstrom I.O."/>
            <person name="Guillou S."/>
            <person name="Cros-Aarteil S."/>
            <person name="Calhoun S."/>
            <person name="Haridas S."/>
            <person name="Kuo A."/>
            <person name="Mondo S."/>
            <person name="Pangilinan J."/>
            <person name="Riley R."/>
            <person name="Labutti K."/>
            <person name="Andreopoulos B."/>
            <person name="Lipzen A."/>
            <person name="Chen C."/>
            <person name="Yanf M."/>
            <person name="Daum C."/>
            <person name="Ng V."/>
            <person name="Clum A."/>
            <person name="Ohm R."/>
            <person name="Martin F."/>
            <person name="Silar P."/>
            <person name="Natvig D."/>
            <person name="Lalanne C."/>
            <person name="Gautier V."/>
            <person name="Ament-Velasquez S.L."/>
            <person name="Kruys A."/>
            <person name="Hutchinson M.I."/>
            <person name="Powell A.J."/>
            <person name="Barry K."/>
            <person name="Miller A.N."/>
            <person name="Grigoriev I.V."/>
            <person name="Debuchy R."/>
            <person name="Gladieux P."/>
            <person name="Thoren M.H."/>
            <person name="Johannesson H."/>
        </authorList>
    </citation>
    <scope>NUCLEOTIDE SEQUENCE</scope>
    <source>
        <strain evidence="7">PSN243</strain>
    </source>
</reference>
<sequence length="384" mass="41982">MVDAAFEQIKAFAATANEDDRRNLIVSLRSLASSFEDPMETVHRLGCLTLGAATVEIGLDLDIFKHLANATASLGTSQLADQSGVDASLLLRILRYLAAINVVDETGPGQFAANSVTKTLASELGVAGVSHYLKTASPTYAVLPSFLKKTGYKNPSDETQAPFQDAFHTDLPPYGWFSSHPENLKYFNDLMALRRGSNESWLTVYPVEEVTKGWPADKAVFVNIGGGIGHQNAQFKEIYPHVPGRVILQDLAHSIAEALPTPGVENVVHNFWDPQPVLGAKLYYMRAILHNHPDHKVSKLLQITKEAMGPDSILLIDEMILPKVGVNADAATLDMTMMGAFASAERTEKDWRALVEGAGLRLVKTYVYNKANYESVMDVRLAEA</sequence>
<dbReference type="Proteomes" id="UP001321760">
    <property type="component" value="Unassembled WGS sequence"/>
</dbReference>
<protein>
    <submittedName>
        <fullName evidence="7">S-adenosyl-L-methionine-dependent methyltransferase</fullName>
    </submittedName>
</protein>
<dbReference type="GO" id="GO:0032259">
    <property type="term" value="P:methylation"/>
    <property type="evidence" value="ECO:0007669"/>
    <property type="project" value="UniProtKB-KW"/>
</dbReference>
<dbReference type="PIRSF" id="PIRSF005739">
    <property type="entry name" value="O-mtase"/>
    <property type="match status" value="1"/>
</dbReference>
<dbReference type="Pfam" id="PF00891">
    <property type="entry name" value="Methyltransf_2"/>
    <property type="match status" value="1"/>
</dbReference>
<dbReference type="SUPFAM" id="SSF53335">
    <property type="entry name" value="S-adenosyl-L-methionine-dependent methyltransferases"/>
    <property type="match status" value="1"/>
</dbReference>
<feature type="domain" description="O-methyltransferase C-terminal" evidence="5">
    <location>
        <begin position="220"/>
        <end position="360"/>
    </location>
</feature>
<evidence type="ECO:0000313" key="7">
    <source>
        <dbReference type="EMBL" id="KAK4455243.1"/>
    </source>
</evidence>
<comment type="caution">
    <text evidence="7">The sequence shown here is derived from an EMBL/GenBank/DDBJ whole genome shotgun (WGS) entry which is preliminary data.</text>
</comment>
<dbReference type="GO" id="GO:0008171">
    <property type="term" value="F:O-methyltransferase activity"/>
    <property type="evidence" value="ECO:0007669"/>
    <property type="project" value="InterPro"/>
</dbReference>
<dbReference type="Gene3D" id="3.40.50.150">
    <property type="entry name" value="Vaccinia Virus protein VP39"/>
    <property type="match status" value="1"/>
</dbReference>
<dbReference type="InterPro" id="IPR036388">
    <property type="entry name" value="WH-like_DNA-bd_sf"/>
</dbReference>